<dbReference type="Proteomes" id="UP000275846">
    <property type="component" value="Unassembled WGS sequence"/>
</dbReference>
<reference evidence="1 2" key="2">
    <citation type="submission" date="2018-11" db="EMBL/GenBank/DDBJ databases">
        <authorList>
            <consortium name="Pathogen Informatics"/>
        </authorList>
    </citation>
    <scope>NUCLEOTIDE SEQUENCE [LARGE SCALE GENOMIC DNA]</scope>
    <source>
        <strain evidence="1 2">NST_G2</strain>
    </source>
</reference>
<dbReference type="AlphaFoldDB" id="A0A183TDY2"/>
<proteinExistence type="predicted"/>
<reference evidence="3" key="1">
    <citation type="submission" date="2016-06" db="UniProtKB">
        <authorList>
            <consortium name="WormBaseParasite"/>
        </authorList>
    </citation>
    <scope>IDENTIFICATION</scope>
</reference>
<evidence type="ECO:0000313" key="3">
    <source>
        <dbReference type="WBParaSite" id="SSLN_0001523501-mRNA-1"/>
    </source>
</evidence>
<protein>
    <submittedName>
        <fullName evidence="3">Transposase</fullName>
    </submittedName>
</protein>
<organism evidence="3">
    <name type="scientific">Schistocephalus solidus</name>
    <name type="common">Tapeworm</name>
    <dbReference type="NCBI Taxonomy" id="70667"/>
    <lineage>
        <taxon>Eukaryota</taxon>
        <taxon>Metazoa</taxon>
        <taxon>Spiralia</taxon>
        <taxon>Lophotrochozoa</taxon>
        <taxon>Platyhelminthes</taxon>
        <taxon>Cestoda</taxon>
        <taxon>Eucestoda</taxon>
        <taxon>Diphyllobothriidea</taxon>
        <taxon>Diphyllobothriidae</taxon>
        <taxon>Schistocephalus</taxon>
    </lineage>
</organism>
<keyword evidence="2" id="KW-1185">Reference proteome</keyword>
<evidence type="ECO:0000313" key="2">
    <source>
        <dbReference type="Proteomes" id="UP000275846"/>
    </source>
</evidence>
<dbReference type="WBParaSite" id="SSLN_0001523501-mRNA-1">
    <property type="protein sequence ID" value="SSLN_0001523501-mRNA-1"/>
    <property type="gene ID" value="SSLN_0001523501"/>
</dbReference>
<name>A0A183TDY2_SCHSO</name>
<sequence length="88" mass="9673">MYSKFVRKQYVPLKMALDMARGYEATEVAQRKLASDHIGSVSQPIPADRRSSPYQSVVTRCPRLAVPIVADLAGGPSIATKIPQFVLK</sequence>
<dbReference type="EMBL" id="UYSU01039202">
    <property type="protein sequence ID" value="VDM01066.1"/>
    <property type="molecule type" value="Genomic_DNA"/>
</dbReference>
<evidence type="ECO:0000313" key="1">
    <source>
        <dbReference type="EMBL" id="VDM01066.1"/>
    </source>
</evidence>
<gene>
    <name evidence="1" type="ORF">SSLN_LOCUS14680</name>
</gene>
<accession>A0A183TDY2</accession>